<dbReference type="InterPro" id="IPR042088">
    <property type="entry name" value="OligoPept_F_C"/>
</dbReference>
<evidence type="ECO:0000256" key="1">
    <source>
        <dbReference type="ARBA" id="ARBA00022670"/>
    </source>
</evidence>
<dbReference type="GO" id="GO:0004181">
    <property type="term" value="F:metallocarboxypeptidase activity"/>
    <property type="evidence" value="ECO:0007669"/>
    <property type="project" value="InterPro"/>
</dbReference>
<evidence type="ECO:0000256" key="3">
    <source>
        <dbReference type="ARBA" id="ARBA00022801"/>
    </source>
</evidence>
<dbReference type="InterPro" id="IPR001567">
    <property type="entry name" value="Pept_M3A_M3B_dom"/>
</dbReference>
<organism evidence="9 10">
    <name type="scientific">Psychracetigena formicireducens</name>
    <dbReference type="NCBI Taxonomy" id="2986056"/>
    <lineage>
        <taxon>Bacteria</taxon>
        <taxon>Bacillati</taxon>
        <taxon>Candidatus Lithacetigenota</taxon>
        <taxon>Candidatus Psychracetigena</taxon>
    </lineage>
</organism>
<dbReference type="Pfam" id="PF08439">
    <property type="entry name" value="Peptidase_M3_N"/>
    <property type="match status" value="1"/>
</dbReference>
<dbReference type="GO" id="GO:0046872">
    <property type="term" value="F:metal ion binding"/>
    <property type="evidence" value="ECO:0007669"/>
    <property type="project" value="UniProtKB-UniRule"/>
</dbReference>
<dbReference type="InterPro" id="IPR034006">
    <property type="entry name" value="M3B_PepF_2"/>
</dbReference>
<dbReference type="CDD" id="cd09607">
    <property type="entry name" value="M3B_PepF"/>
    <property type="match status" value="1"/>
</dbReference>
<dbReference type="Proteomes" id="UP000811545">
    <property type="component" value="Unassembled WGS sequence"/>
</dbReference>
<dbReference type="EC" id="3.4.24.-" evidence="9"/>
<feature type="domain" description="Oligopeptidase F N-terminal" evidence="8">
    <location>
        <begin position="115"/>
        <end position="174"/>
    </location>
</feature>
<dbReference type="Gene3D" id="1.10.1370.20">
    <property type="entry name" value="Oligoendopeptidase f, C-terminal domain"/>
    <property type="match status" value="1"/>
</dbReference>
<dbReference type="Gene3D" id="1.20.140.70">
    <property type="entry name" value="Oligopeptidase f, N-terminal domain"/>
    <property type="match status" value="1"/>
</dbReference>
<accession>A0A9E2BGD4</accession>
<evidence type="ECO:0000259" key="8">
    <source>
        <dbReference type="Pfam" id="PF08439"/>
    </source>
</evidence>
<sequence length="589" mass="68380">MKQRWSLNDLYTSFESEEFTKEYELLQNKVEIYKKWAEENLVSQEKAQEKIEFYLNNYNKMMSLVTKLAAFARLSLSVEARNIRALQVVEGMEKVMTELTQPNVKFQRWLSDIGNIDEIIASSDIIKEHEFNIKEAIENARYLLSEQEEVVISRMKQTGSSAWTKLQELLTSTLLVEINLKGEDKKLPLPVVRNLAFDPNPEVRKTAYYAELKSYEKIVDSSASALNGIKGEVINISRMRGYKSPLQVTLRNSRMDEETLNALLQAMVEYHPQFRRYLKKKSQILGYQKGLPFYELFAPIGKVSMQFSYQEAWEFIVNNFRKFSNKLADFADHAFKNRWIDAEPREGKRGGAFCSNIHPIKQSRILSNFDGSFGNMTTLAHELGHGYHGQCLFDQTLMNSRYPMPIAETASIFCENIVVNAALEKATREERLAIIENDLQSSSQTIVDIYSRFLFEDEVFKRREKSSLPAKELNEIMLNAQKEVYGDGLDHDFLHPYMWVNKPHYYYPDSNYYNFPYAFGELFVKGLYAQYLKQGDAFIKEYDRLLSITGRHNLVDVARTAGIDLHSIEFWRSSLSLIKESIDEFISLT</sequence>
<keyword evidence="2 6" id="KW-0479">Metal-binding</keyword>
<reference evidence="9 10" key="1">
    <citation type="journal article" date="2021" name="bioRxiv">
        <title>Unique metabolic strategies in Hadean analogues reveal hints for primordial physiology.</title>
        <authorList>
            <person name="Nobu M.K."/>
            <person name="Nakai R."/>
            <person name="Tamazawa S."/>
            <person name="Mori H."/>
            <person name="Toyoda A."/>
            <person name="Ijiri A."/>
            <person name="Suzuki S."/>
            <person name="Kurokawa K."/>
            <person name="Kamagata Y."/>
            <person name="Tamaki H."/>
        </authorList>
    </citation>
    <scope>NUCLEOTIDE SEQUENCE [LARGE SCALE GENOMIC DNA]</scope>
    <source>
        <strain evidence="9">BS525</strain>
    </source>
</reference>
<dbReference type="PANTHER" id="PTHR34217">
    <property type="entry name" value="METAL-DEPENDENT CARBOXYPEPTIDASE"/>
    <property type="match status" value="1"/>
</dbReference>
<dbReference type="Pfam" id="PF01432">
    <property type="entry name" value="Peptidase_M3"/>
    <property type="match status" value="1"/>
</dbReference>
<gene>
    <name evidence="9" type="primary">pepF1</name>
    <name evidence="9" type="ORF">DDT42_00938</name>
</gene>
<evidence type="ECO:0000256" key="6">
    <source>
        <dbReference type="RuleBase" id="RU003435"/>
    </source>
</evidence>
<proteinExistence type="inferred from homology"/>
<dbReference type="SUPFAM" id="SSF55486">
    <property type="entry name" value="Metalloproteases ('zincins'), catalytic domain"/>
    <property type="match status" value="1"/>
</dbReference>
<keyword evidence="5 6" id="KW-0482">Metalloprotease</keyword>
<comment type="similarity">
    <text evidence="6">Belongs to the peptidase M3 family.</text>
</comment>
<dbReference type="PANTHER" id="PTHR34217:SF1">
    <property type="entry name" value="CARBOXYPEPTIDASE 1"/>
    <property type="match status" value="1"/>
</dbReference>
<feature type="domain" description="Peptidase M3A/M3B catalytic" evidence="7">
    <location>
        <begin position="198"/>
        <end position="575"/>
    </location>
</feature>
<dbReference type="NCBIfam" id="TIGR02290">
    <property type="entry name" value="M3_fam_3"/>
    <property type="match status" value="1"/>
</dbReference>
<keyword evidence="1 6" id="KW-0645">Protease</keyword>
<name>A0A9E2BGD4_PSYF1</name>
<keyword evidence="3 6" id="KW-0378">Hydrolase</keyword>
<dbReference type="EMBL" id="QLTW01000045">
    <property type="protein sequence ID" value="MBT9145073.1"/>
    <property type="molecule type" value="Genomic_DNA"/>
</dbReference>
<dbReference type="InterPro" id="IPR013647">
    <property type="entry name" value="OligopepF_N_dom"/>
</dbReference>
<dbReference type="AlphaFoldDB" id="A0A9E2BGD4"/>
<protein>
    <submittedName>
        <fullName evidence="9">Oligoendopeptidase F, plasmid</fullName>
        <ecNumber evidence="9">3.4.24.-</ecNumber>
    </submittedName>
</protein>
<comment type="caution">
    <text evidence="9">The sequence shown here is derived from an EMBL/GenBank/DDBJ whole genome shotgun (WGS) entry which is preliminary data.</text>
</comment>
<evidence type="ECO:0000313" key="10">
    <source>
        <dbReference type="Proteomes" id="UP000811545"/>
    </source>
</evidence>
<keyword evidence="4 6" id="KW-0862">Zinc</keyword>
<evidence type="ECO:0000256" key="5">
    <source>
        <dbReference type="ARBA" id="ARBA00023049"/>
    </source>
</evidence>
<evidence type="ECO:0000259" key="7">
    <source>
        <dbReference type="Pfam" id="PF01432"/>
    </source>
</evidence>
<evidence type="ECO:0000256" key="4">
    <source>
        <dbReference type="ARBA" id="ARBA00022833"/>
    </source>
</evidence>
<dbReference type="InterPro" id="IPR001333">
    <property type="entry name" value="Peptidase_M32_Taq"/>
</dbReference>
<evidence type="ECO:0000313" key="9">
    <source>
        <dbReference type="EMBL" id="MBT9145073.1"/>
    </source>
</evidence>
<evidence type="ECO:0000256" key="2">
    <source>
        <dbReference type="ARBA" id="ARBA00022723"/>
    </source>
</evidence>
<comment type="cofactor">
    <cofactor evidence="6">
        <name>Zn(2+)</name>
        <dbReference type="ChEBI" id="CHEBI:29105"/>
    </cofactor>
    <text evidence="6">Binds 1 zinc ion.</text>
</comment>
<dbReference type="GO" id="GO:0004222">
    <property type="term" value="F:metalloendopeptidase activity"/>
    <property type="evidence" value="ECO:0007669"/>
    <property type="project" value="InterPro"/>
</dbReference>
<dbReference type="GO" id="GO:0006508">
    <property type="term" value="P:proteolysis"/>
    <property type="evidence" value="ECO:0007669"/>
    <property type="project" value="UniProtKB-KW"/>
</dbReference>
<dbReference type="InterPro" id="IPR011977">
    <property type="entry name" value="Pept_M3B_clade3"/>
</dbReference>